<keyword evidence="2" id="KW-1185">Reference proteome</keyword>
<evidence type="ECO:0000313" key="1">
    <source>
        <dbReference type="EMBL" id="MBH8578062.1"/>
    </source>
</evidence>
<organism evidence="1 2">
    <name type="scientific">Dendronalium phyllosphericum CENA369</name>
    <dbReference type="NCBI Taxonomy" id="1725256"/>
    <lineage>
        <taxon>Bacteria</taxon>
        <taxon>Bacillati</taxon>
        <taxon>Cyanobacteriota</taxon>
        <taxon>Cyanophyceae</taxon>
        <taxon>Nostocales</taxon>
        <taxon>Nostocaceae</taxon>
        <taxon>Dendronalium</taxon>
        <taxon>Dendronalium phyllosphericum</taxon>
    </lineage>
</organism>
<dbReference type="Proteomes" id="UP000662314">
    <property type="component" value="Unassembled WGS sequence"/>
</dbReference>
<comment type="caution">
    <text evidence="1">The sequence shown here is derived from an EMBL/GenBank/DDBJ whole genome shotgun (WGS) entry which is preliminary data.</text>
</comment>
<dbReference type="EMBL" id="JAECZA010000312">
    <property type="protein sequence ID" value="MBH8578062.1"/>
    <property type="molecule type" value="Genomic_DNA"/>
</dbReference>
<accession>A0A8J7LHG8</accession>
<evidence type="ECO:0000313" key="2">
    <source>
        <dbReference type="Proteomes" id="UP000662314"/>
    </source>
</evidence>
<dbReference type="RefSeq" id="WP_214436734.1">
    <property type="nucleotide sequence ID" value="NZ_CAWPUQ010000251.1"/>
</dbReference>
<dbReference type="AlphaFoldDB" id="A0A8J7LHG8"/>
<protein>
    <submittedName>
        <fullName evidence="1">Uncharacterized protein</fullName>
    </submittedName>
</protein>
<gene>
    <name evidence="1" type="ORF">I8752_34990</name>
</gene>
<reference evidence="1 2" key="1">
    <citation type="journal article" date="2021" name="Int. J. Syst. Evol. Microbiol.">
        <title>Amazonocrinis nigriterrae gen. nov., sp. nov., Atlanticothrix silvestris gen. nov., sp. nov. and Dendronalium phyllosphericum gen. nov., sp. nov., nostocacean cyanobacteria from Brazilian environments.</title>
        <authorList>
            <person name="Alvarenga D.O."/>
            <person name="Andreote A.P.D."/>
            <person name="Branco L.H.Z."/>
            <person name="Delbaje E."/>
            <person name="Cruz R.B."/>
            <person name="Varani A.M."/>
            <person name="Fiore M.F."/>
        </authorList>
    </citation>
    <scope>NUCLEOTIDE SEQUENCE [LARGE SCALE GENOMIC DNA]</scope>
    <source>
        <strain evidence="1 2">CENA369</strain>
    </source>
</reference>
<name>A0A8J7LHG8_9NOST</name>
<sequence length="76" mass="8734">MRVCTVKASALRHLWFLIEETQTSTLLGFSDAELIQQLLRQVEQDKLLTGEESNTMQAYIRSRVPLIRDLAQARMA</sequence>
<proteinExistence type="predicted"/>